<dbReference type="EMBL" id="PRKQ01000005">
    <property type="protein sequence ID" value="PPB08890.1"/>
    <property type="molecule type" value="Genomic_DNA"/>
</dbReference>
<keyword evidence="1" id="KW-0472">Membrane</keyword>
<dbReference type="RefSeq" id="WP_104031189.1">
    <property type="nucleotide sequence ID" value="NZ_PRKQ01000005.1"/>
</dbReference>
<feature type="transmembrane region" description="Helical" evidence="1">
    <location>
        <begin position="26"/>
        <end position="44"/>
    </location>
</feature>
<feature type="transmembrane region" description="Helical" evidence="1">
    <location>
        <begin position="142"/>
        <end position="161"/>
    </location>
</feature>
<comment type="caution">
    <text evidence="2">The sequence shown here is derived from an EMBL/GenBank/DDBJ whole genome shotgun (WGS) entry which is preliminary data.</text>
</comment>
<accession>A0AAP8U6A0</accession>
<sequence length="164" mass="18722">MSYIAAVALFTIYSIAIYTDCKWLKIFNWLTFPSVVIGWGLNIIQFGLLSSFKFLLMMLCAGLTLEIIKIWKPGDTRLMLSGCIWTTLFLGMNNAVVGFGIIIFTLIIYIIAGHIFWLKACNWNFAIYFKQLTFRATHREEIGRMPGAWTIAGGNLIYIFVLKL</sequence>
<evidence type="ECO:0000313" key="2">
    <source>
        <dbReference type="EMBL" id="PPB08890.1"/>
    </source>
</evidence>
<evidence type="ECO:0008006" key="4">
    <source>
        <dbReference type="Google" id="ProtNLM"/>
    </source>
</evidence>
<reference evidence="2 3" key="1">
    <citation type="submission" date="2018-02" db="EMBL/GenBank/DDBJ databases">
        <title>Comparative analysis of genomes of three Brevibacillus laterosporus strains producers of potent antimicrobials isolated from silage.</title>
        <authorList>
            <person name="Kojic M."/>
            <person name="Miljkovic M."/>
            <person name="Studholme D."/>
            <person name="Filipic B."/>
        </authorList>
    </citation>
    <scope>NUCLEOTIDE SEQUENCE [LARGE SCALE GENOMIC DNA]</scope>
    <source>
        <strain evidence="2 3">BGSP11</strain>
    </source>
</reference>
<dbReference type="Proteomes" id="UP000239759">
    <property type="component" value="Unassembled WGS sequence"/>
</dbReference>
<feature type="transmembrane region" description="Helical" evidence="1">
    <location>
        <begin position="95"/>
        <end position="121"/>
    </location>
</feature>
<organism evidence="2 3">
    <name type="scientific">Brevibacillus laterosporus</name>
    <name type="common">Bacillus laterosporus</name>
    <dbReference type="NCBI Taxonomy" id="1465"/>
    <lineage>
        <taxon>Bacteria</taxon>
        <taxon>Bacillati</taxon>
        <taxon>Bacillota</taxon>
        <taxon>Bacilli</taxon>
        <taxon>Bacillales</taxon>
        <taxon>Paenibacillaceae</taxon>
        <taxon>Brevibacillus</taxon>
    </lineage>
</organism>
<keyword evidence="1" id="KW-0812">Transmembrane</keyword>
<proteinExistence type="predicted"/>
<gene>
    <name evidence="2" type="ORF">C4A77_06280</name>
</gene>
<evidence type="ECO:0000256" key="1">
    <source>
        <dbReference type="SAM" id="Phobius"/>
    </source>
</evidence>
<keyword evidence="1" id="KW-1133">Transmembrane helix</keyword>
<name>A0AAP8U6A0_BRELA</name>
<evidence type="ECO:0000313" key="3">
    <source>
        <dbReference type="Proteomes" id="UP000239759"/>
    </source>
</evidence>
<dbReference type="AlphaFoldDB" id="A0AAP8U6A0"/>
<protein>
    <recommendedName>
        <fullName evidence="4">Prepilin type IV endopeptidase peptidase domain-containing protein</fullName>
    </recommendedName>
</protein>